<dbReference type="AlphaFoldDB" id="I4YRB7"/>
<dbReference type="EMBL" id="JH660645">
    <property type="protein sequence ID" value="EIM26509.1"/>
    <property type="molecule type" value="Genomic_DNA"/>
</dbReference>
<evidence type="ECO:0000259" key="2">
    <source>
        <dbReference type="Pfam" id="PF13358"/>
    </source>
</evidence>
<dbReference type="eggNOG" id="COG3335">
    <property type="taxonomic scope" value="Bacteria"/>
</dbReference>
<organism evidence="3 4">
    <name type="scientific">Microvirga lotononidis</name>
    <dbReference type="NCBI Taxonomy" id="864069"/>
    <lineage>
        <taxon>Bacteria</taxon>
        <taxon>Pseudomonadati</taxon>
        <taxon>Pseudomonadota</taxon>
        <taxon>Alphaproteobacteria</taxon>
        <taxon>Hyphomicrobiales</taxon>
        <taxon>Methylobacteriaceae</taxon>
        <taxon>Microvirga</taxon>
    </lineage>
</organism>
<dbReference type="eggNOG" id="COG3415">
    <property type="taxonomic scope" value="Bacteria"/>
</dbReference>
<dbReference type="Pfam" id="PF13358">
    <property type="entry name" value="DDE_3"/>
    <property type="match status" value="1"/>
</dbReference>
<sequence length="211" mass="22784">MVAQVGLTRTGVFDICRGFAEQGLTGLVRGPRGPASGTSRFLEVEQEAQIRALIRRHTPEQLGLPFALWSRAAVQMLIERHCSVGLAVRTISTYLARGGFTAQNGKVFLIWDNLPVPRARARQDWLAEHTEQIEAFYLPPFSREPDPDEGLNADLKQAATASRPLAASPNSNALSSARCVGSPSCPTGSAATLGIHPSVMPRSSRSPEPDQ</sequence>
<accession>I4YRB7</accession>
<reference evidence="3 4" key="1">
    <citation type="submission" date="2012-02" db="EMBL/GenBank/DDBJ databases">
        <title>Improved High-Quality Draft sequence of Microvirga sp. WSM3557.</title>
        <authorList>
            <consortium name="US DOE Joint Genome Institute"/>
            <person name="Lucas S."/>
            <person name="Han J."/>
            <person name="Lapidus A."/>
            <person name="Cheng J.-F."/>
            <person name="Goodwin L."/>
            <person name="Pitluck S."/>
            <person name="Peters L."/>
            <person name="Zhang X."/>
            <person name="Detter J.C."/>
            <person name="Han C."/>
            <person name="Tapia R."/>
            <person name="Land M."/>
            <person name="Hauser L."/>
            <person name="Kyrpides N."/>
            <person name="Ivanova N."/>
            <person name="Pagani I."/>
            <person name="Brau L."/>
            <person name="Yates R."/>
            <person name="O'Hara G."/>
            <person name="Rui T."/>
            <person name="Howieson J."/>
            <person name="Reeve W."/>
            <person name="Woyke T."/>
        </authorList>
    </citation>
    <scope>NUCLEOTIDE SEQUENCE [LARGE SCALE GENOMIC DNA]</scope>
    <source>
        <strain evidence="3 4">WSM3557</strain>
    </source>
</reference>
<feature type="domain" description="Tc1-like transposase DDE" evidence="2">
    <location>
        <begin position="101"/>
        <end position="164"/>
    </location>
</feature>
<evidence type="ECO:0000313" key="4">
    <source>
        <dbReference type="Proteomes" id="UP000003947"/>
    </source>
</evidence>
<evidence type="ECO:0000256" key="1">
    <source>
        <dbReference type="SAM" id="MobiDB-lite"/>
    </source>
</evidence>
<proteinExistence type="predicted"/>
<evidence type="ECO:0000313" key="3">
    <source>
        <dbReference type="EMBL" id="EIM26509.1"/>
    </source>
</evidence>
<protein>
    <recommendedName>
        <fullName evidence="2">Tc1-like transposase DDE domain-containing protein</fullName>
    </recommendedName>
</protein>
<gene>
    <name evidence="3" type="ORF">MicloDRAFT_00030580</name>
</gene>
<name>I4YRB7_9HYPH</name>
<dbReference type="PATRIC" id="fig|864069.3.peg.3319"/>
<dbReference type="InterPro" id="IPR038717">
    <property type="entry name" value="Tc1-like_DDE_dom"/>
</dbReference>
<feature type="region of interest" description="Disordered" evidence="1">
    <location>
        <begin position="158"/>
        <end position="211"/>
    </location>
</feature>
<dbReference type="RefSeq" id="WP_009762560.1">
    <property type="nucleotide sequence ID" value="NZ_CP141050.1"/>
</dbReference>
<dbReference type="Proteomes" id="UP000003947">
    <property type="component" value="Unassembled WGS sequence"/>
</dbReference>
<feature type="compositionally biased region" description="Low complexity" evidence="1">
    <location>
        <begin position="164"/>
        <end position="177"/>
    </location>
</feature>
<keyword evidence="4" id="KW-1185">Reference proteome</keyword>
<dbReference type="HOGENOM" id="CLU_1303719_0_0_5"/>